<dbReference type="AlphaFoldDB" id="A0A364RF53"/>
<comment type="caution">
    <text evidence="1">The sequence shown here is derived from an EMBL/GenBank/DDBJ whole genome shotgun (WGS) entry which is preliminary data.</text>
</comment>
<sequence length="230" mass="25864">MKRLAIIPARGGSKRIPRKNIKDFCGQPIIAYSIKAALDSGLFDEVMVSTDDEEIAALARKYGASVPFMRSPATSDDFATTAAVLSEVLEKYKQLGYKYEVACCIYPTAPLLQAASLQKAFELLTNKDYDTVIPVLKYSYPIWRSLKLEEGKASMNWPEHVSSRSQDLPSAYHDAGQFYFFRVDSFMQKQALFTDNTGAVELSELQVQDIDTLTDWEMAEIKYKLLPSNV</sequence>
<dbReference type="Pfam" id="PF02348">
    <property type="entry name" value="CTP_transf_3"/>
    <property type="match status" value="1"/>
</dbReference>
<proteinExistence type="predicted"/>
<gene>
    <name evidence="1" type="primary">pseF</name>
    <name evidence="1" type="ORF">DP923_06940</name>
</gene>
<dbReference type="InterPro" id="IPR003329">
    <property type="entry name" value="Cytidylyl_trans"/>
</dbReference>
<reference evidence="1 2" key="1">
    <citation type="submission" date="2018-06" db="EMBL/GenBank/DDBJ databases">
        <authorList>
            <person name="Liu Z.-W."/>
        </authorList>
    </citation>
    <scope>NUCLEOTIDE SEQUENCE [LARGE SCALE GENOMIC DNA]</scope>
    <source>
        <strain evidence="1 2">2b14</strain>
    </source>
</reference>
<keyword evidence="1" id="KW-0808">Transferase</keyword>
<protein>
    <submittedName>
        <fullName evidence="1">Pseudaminic acid cytidylyltransferase</fullName>
        <ecNumber evidence="1">2.7.7.81</ecNumber>
    </submittedName>
</protein>
<keyword evidence="1" id="KW-0548">Nucleotidyltransferase</keyword>
<dbReference type="CDD" id="cd02513">
    <property type="entry name" value="CMP-NeuAc_Synthase"/>
    <property type="match status" value="1"/>
</dbReference>
<dbReference type="SUPFAM" id="SSF53448">
    <property type="entry name" value="Nucleotide-diphospho-sugar transferases"/>
    <property type="match status" value="1"/>
</dbReference>
<dbReference type="EMBL" id="QMDV01000002">
    <property type="protein sequence ID" value="RAU82970.1"/>
    <property type="molecule type" value="Genomic_DNA"/>
</dbReference>
<name>A0A364RF53_9BACT</name>
<evidence type="ECO:0000313" key="1">
    <source>
        <dbReference type="EMBL" id="RAU82970.1"/>
    </source>
</evidence>
<dbReference type="EC" id="2.7.7.81" evidence="1"/>
<keyword evidence="2" id="KW-1185">Reference proteome</keyword>
<organism evidence="1 2">
    <name type="scientific">Pontibacter arcticus</name>
    <dbReference type="NCBI Taxonomy" id="2080288"/>
    <lineage>
        <taxon>Bacteria</taxon>
        <taxon>Pseudomonadati</taxon>
        <taxon>Bacteroidota</taxon>
        <taxon>Cytophagia</taxon>
        <taxon>Cytophagales</taxon>
        <taxon>Hymenobacteraceae</taxon>
        <taxon>Pontibacter</taxon>
    </lineage>
</organism>
<dbReference type="GO" id="GO:0008781">
    <property type="term" value="F:N-acylneuraminate cytidylyltransferase activity"/>
    <property type="evidence" value="ECO:0007669"/>
    <property type="project" value="TreeGrafter"/>
</dbReference>
<dbReference type="PANTHER" id="PTHR21485:SF6">
    <property type="entry name" value="N-ACYLNEURAMINATE CYTIDYLYLTRANSFERASE-RELATED"/>
    <property type="match status" value="1"/>
</dbReference>
<dbReference type="OrthoDB" id="9805604at2"/>
<dbReference type="Proteomes" id="UP000251692">
    <property type="component" value="Unassembled WGS sequence"/>
</dbReference>
<reference evidence="1 2" key="2">
    <citation type="submission" date="2018-07" db="EMBL/GenBank/DDBJ databases">
        <title>Pontibacter sp. 2b14 genomic sequence and assembly.</title>
        <authorList>
            <person name="Du Z.-J."/>
        </authorList>
    </citation>
    <scope>NUCLEOTIDE SEQUENCE [LARGE SCALE GENOMIC DNA]</scope>
    <source>
        <strain evidence="1 2">2b14</strain>
    </source>
</reference>
<dbReference type="RefSeq" id="WP_112305120.1">
    <property type="nucleotide sequence ID" value="NZ_QMDV01000002.1"/>
</dbReference>
<dbReference type="InterPro" id="IPR029044">
    <property type="entry name" value="Nucleotide-diphossugar_trans"/>
</dbReference>
<accession>A0A364RF53</accession>
<dbReference type="Gene3D" id="3.90.550.10">
    <property type="entry name" value="Spore Coat Polysaccharide Biosynthesis Protein SpsA, Chain A"/>
    <property type="match status" value="1"/>
</dbReference>
<evidence type="ECO:0000313" key="2">
    <source>
        <dbReference type="Proteomes" id="UP000251692"/>
    </source>
</evidence>
<dbReference type="PANTHER" id="PTHR21485">
    <property type="entry name" value="HAD SUPERFAMILY MEMBERS CMAS AND KDSC"/>
    <property type="match status" value="1"/>
</dbReference>
<dbReference type="InterPro" id="IPR020039">
    <property type="entry name" value="PseF"/>
</dbReference>
<dbReference type="InterPro" id="IPR050793">
    <property type="entry name" value="CMP-NeuNAc_synthase"/>
</dbReference>
<dbReference type="NCBIfam" id="TIGR03584">
    <property type="entry name" value="PseF"/>
    <property type="match status" value="1"/>
</dbReference>